<evidence type="ECO:0000313" key="2">
    <source>
        <dbReference type="Proteomes" id="UP000199119"/>
    </source>
</evidence>
<gene>
    <name evidence="1" type="ORF">SAMN04489711_1317</name>
</gene>
<dbReference type="AlphaFoldDB" id="A0A1I2HV06"/>
<dbReference type="RefSeq" id="WP_139222955.1">
    <property type="nucleotide sequence ID" value="NZ_FONX01000031.1"/>
</dbReference>
<dbReference type="EMBL" id="FONX01000031">
    <property type="protein sequence ID" value="SFF32556.1"/>
    <property type="molecule type" value="Genomic_DNA"/>
</dbReference>
<reference evidence="2" key="1">
    <citation type="submission" date="2016-10" db="EMBL/GenBank/DDBJ databases">
        <authorList>
            <person name="Varghese N."/>
            <person name="Submissions S."/>
        </authorList>
    </citation>
    <scope>NUCLEOTIDE SEQUENCE [LARGE SCALE GENOMIC DNA]</scope>
    <source>
        <strain evidence="2">DSM 27981</strain>
    </source>
</reference>
<proteinExistence type="predicted"/>
<keyword evidence="2" id="KW-1185">Reference proteome</keyword>
<protein>
    <submittedName>
        <fullName evidence="1">Uncharacterized protein</fullName>
    </submittedName>
</protein>
<evidence type="ECO:0000313" key="1">
    <source>
        <dbReference type="EMBL" id="SFF32556.1"/>
    </source>
</evidence>
<dbReference type="Proteomes" id="UP000199119">
    <property type="component" value="Unassembled WGS sequence"/>
</dbReference>
<sequence length="74" mass="7767">MTANNPLIAIEIGGQVDVHIVGGASDYATVCGLALDGDQDSGVEVPMSRSAKITCSNCRNIWTACRGVQLRQFA</sequence>
<organism evidence="1 2">
    <name type="scientific">Paracidovorax wautersii</name>
    <dbReference type="NCBI Taxonomy" id="1177982"/>
    <lineage>
        <taxon>Bacteria</taxon>
        <taxon>Pseudomonadati</taxon>
        <taxon>Pseudomonadota</taxon>
        <taxon>Betaproteobacteria</taxon>
        <taxon>Burkholderiales</taxon>
        <taxon>Comamonadaceae</taxon>
        <taxon>Paracidovorax</taxon>
    </lineage>
</organism>
<accession>A0A1I2HV06</accession>
<name>A0A1I2HV06_9BURK</name>